<proteinExistence type="predicted"/>
<feature type="domain" description="SOWAHA-C winged helix-turn-helix" evidence="4">
    <location>
        <begin position="5"/>
        <end position="85"/>
    </location>
</feature>
<evidence type="ECO:0000313" key="5">
    <source>
        <dbReference type="EMBL" id="KAF2901425.1"/>
    </source>
</evidence>
<dbReference type="PANTHER" id="PTHR14491:SF7">
    <property type="entry name" value="SOSONDOWAH, ISOFORM G"/>
    <property type="match status" value="1"/>
</dbReference>
<dbReference type="Proteomes" id="UP000801492">
    <property type="component" value="Unassembled WGS sequence"/>
</dbReference>
<reference evidence="5" key="1">
    <citation type="submission" date="2019-08" db="EMBL/GenBank/DDBJ databases">
        <title>The genome of the North American firefly Photinus pyralis.</title>
        <authorList>
            <consortium name="Photinus pyralis genome working group"/>
            <person name="Fallon T.R."/>
            <person name="Sander Lower S.E."/>
            <person name="Weng J.-K."/>
        </authorList>
    </citation>
    <scope>NUCLEOTIDE SEQUENCE</scope>
    <source>
        <strain evidence="5">TRF0915ILg1</strain>
        <tissue evidence="5">Whole body</tissue>
    </source>
</reference>
<evidence type="ECO:0000259" key="4">
    <source>
        <dbReference type="Pfam" id="PF25877"/>
    </source>
</evidence>
<keyword evidence="2" id="KW-0040">ANK repeat</keyword>
<evidence type="ECO:0000256" key="2">
    <source>
        <dbReference type="ARBA" id="ARBA00023043"/>
    </source>
</evidence>
<dbReference type="EMBL" id="VTPC01001647">
    <property type="protein sequence ID" value="KAF2901425.1"/>
    <property type="molecule type" value="Genomic_DNA"/>
</dbReference>
<feature type="region of interest" description="Disordered" evidence="3">
    <location>
        <begin position="102"/>
        <end position="234"/>
    </location>
</feature>
<keyword evidence="1" id="KW-0677">Repeat</keyword>
<name>A0A8K0GE86_IGNLU</name>
<dbReference type="PANTHER" id="PTHR14491">
    <property type="entry name" value="SOSONDOWAH, ISOFORM G"/>
    <property type="match status" value="1"/>
</dbReference>
<evidence type="ECO:0000313" key="6">
    <source>
        <dbReference type="Proteomes" id="UP000801492"/>
    </source>
</evidence>
<sequence>MAAAELSIEAIHEYFVEKGGIVANREVVKHFKPYLTDPATKDEARIKFKKYINTLATTKTEGDEKFLILRPKYSACLETQSLKSSSSLSSFYDPINSVGLPLSPSHSLQDFPSSPQSSPGPRQPPPYRPPPPPPPQTSTPNVSFDNVSLASSNFSLQDAGTPQAPPRRRSSDKNKIESNNDDARRFEQEKEEQQCQENDKQPISVKERTQKFNRLASVDDDLSPRPQKEKKKPQDKVGFICFCKFSSTTNEFKTNYV</sequence>
<feature type="compositionally biased region" description="Basic and acidic residues" evidence="3">
    <location>
        <begin position="169"/>
        <end position="210"/>
    </location>
</feature>
<dbReference type="Pfam" id="PF25877">
    <property type="entry name" value="WHD_SOWAH"/>
    <property type="match status" value="1"/>
</dbReference>
<feature type="compositionally biased region" description="Basic and acidic residues" evidence="3">
    <location>
        <begin position="222"/>
        <end position="234"/>
    </location>
</feature>
<protein>
    <recommendedName>
        <fullName evidence="4">SOWAHA-C winged helix-turn-helix domain-containing protein</fullName>
    </recommendedName>
</protein>
<keyword evidence="6" id="KW-1185">Reference proteome</keyword>
<feature type="compositionally biased region" description="Polar residues" evidence="3">
    <location>
        <begin position="141"/>
        <end position="160"/>
    </location>
</feature>
<accession>A0A8K0GE86</accession>
<evidence type="ECO:0000256" key="3">
    <source>
        <dbReference type="SAM" id="MobiDB-lite"/>
    </source>
</evidence>
<dbReference type="OrthoDB" id="60433at2759"/>
<feature type="compositionally biased region" description="Pro residues" evidence="3">
    <location>
        <begin position="121"/>
        <end position="137"/>
    </location>
</feature>
<comment type="caution">
    <text evidence="5">The sequence shown here is derived from an EMBL/GenBank/DDBJ whole genome shotgun (WGS) entry which is preliminary data.</text>
</comment>
<gene>
    <name evidence="5" type="ORF">ILUMI_04761</name>
</gene>
<dbReference type="InterPro" id="IPR058889">
    <property type="entry name" value="WHD_SOWAHA-C"/>
</dbReference>
<dbReference type="AlphaFoldDB" id="A0A8K0GE86"/>
<evidence type="ECO:0000256" key="1">
    <source>
        <dbReference type="ARBA" id="ARBA00022737"/>
    </source>
</evidence>
<organism evidence="5 6">
    <name type="scientific">Ignelater luminosus</name>
    <name type="common">Cucubano</name>
    <name type="synonym">Pyrophorus luminosus</name>
    <dbReference type="NCBI Taxonomy" id="2038154"/>
    <lineage>
        <taxon>Eukaryota</taxon>
        <taxon>Metazoa</taxon>
        <taxon>Ecdysozoa</taxon>
        <taxon>Arthropoda</taxon>
        <taxon>Hexapoda</taxon>
        <taxon>Insecta</taxon>
        <taxon>Pterygota</taxon>
        <taxon>Neoptera</taxon>
        <taxon>Endopterygota</taxon>
        <taxon>Coleoptera</taxon>
        <taxon>Polyphaga</taxon>
        <taxon>Elateriformia</taxon>
        <taxon>Elateroidea</taxon>
        <taxon>Elateridae</taxon>
        <taxon>Agrypninae</taxon>
        <taxon>Pyrophorini</taxon>
        <taxon>Ignelater</taxon>
    </lineage>
</organism>